<name>A0A1L0A7G3_9GAMM</name>
<dbReference type="EMBL" id="FPLD01000096">
    <property type="protein sequence ID" value="SGZ09458.1"/>
    <property type="molecule type" value="Genomic_DNA"/>
</dbReference>
<organism evidence="1 2">
    <name type="scientific">Moritella viscosa</name>
    <dbReference type="NCBI Taxonomy" id="80854"/>
    <lineage>
        <taxon>Bacteria</taxon>
        <taxon>Pseudomonadati</taxon>
        <taxon>Pseudomonadota</taxon>
        <taxon>Gammaproteobacteria</taxon>
        <taxon>Alteromonadales</taxon>
        <taxon>Moritellaceae</taxon>
        <taxon>Moritella</taxon>
    </lineage>
</organism>
<gene>
    <name evidence="1" type="ORF">NVI5450_3459</name>
</gene>
<dbReference type="RefSeq" id="WP_075518350.1">
    <property type="nucleotide sequence ID" value="NZ_FPLD01000096.1"/>
</dbReference>
<evidence type="ECO:0000313" key="1">
    <source>
        <dbReference type="EMBL" id="SGZ09458.1"/>
    </source>
</evidence>
<reference evidence="1 2" key="1">
    <citation type="submission" date="2016-11" db="EMBL/GenBank/DDBJ databases">
        <authorList>
            <person name="Jaros S."/>
            <person name="Januszkiewicz K."/>
            <person name="Wedrychowicz H."/>
        </authorList>
    </citation>
    <scope>NUCLEOTIDE SEQUENCE [LARGE SCALE GENOMIC DNA]</scope>
    <source>
        <strain evidence="1">NVI 5450</strain>
    </source>
</reference>
<accession>A0A1L0A7G3</accession>
<sequence length="392" mass="44782">MHIAQRLITNEIVSAQEACNLGGSEKYQCPSCNADLVFVRANRPGKIPYFRTSTSYPHSLACEYNAQGRNGLREIEFVNFLAEVMEKHPSYGSVSKDLLIGNETRYRADILADRGDQGRVDCLLIECKLFPPSGQRPFEQILSQLTAYKSINTSYKLVLAIPATLKSEHLILLKNSDIEVWDLEFLSKEFHSLIPKMSENYYNSIILHHTERSQSITREEKLISDLRQCFPGRKDCYVYQSLIGKILEHLFSPPLIKPISESSDKPKVNRRDFIMPNYVDQGFWAVLRERYSADYIIIDVKNYSKKVGKKDVLQVLNYLKPYGAGLFGLIISRLGGDAAGCEFTLREQWLVHNKMIIVLNDDDIISMLLAKSDGRNPEEILGNQIEQFRLSM</sequence>
<proteinExistence type="predicted"/>
<dbReference type="Proteomes" id="UP000183794">
    <property type="component" value="Unassembled WGS sequence"/>
</dbReference>
<evidence type="ECO:0000313" key="2">
    <source>
        <dbReference type="Proteomes" id="UP000183794"/>
    </source>
</evidence>
<dbReference type="AlphaFoldDB" id="A0A1L0A7G3"/>
<protein>
    <submittedName>
        <fullName evidence="1">HNH nuclease</fullName>
    </submittedName>
</protein>
<dbReference type="OrthoDB" id="9802640at2"/>